<dbReference type="AlphaFoldDB" id="A0AAX4P4F3"/>
<sequence>MGSAPFGVLRLSRHCVYDLLRLEEQLLRKTPGRSWLVVNDGVKEPTVVMGISGKKEDLVDSEAARRKGVGLVKRFTGGGTVVLDENSILVSLICEAADAPDVPELFPRALMRWSKDFYDPVFSAHGDFGLSETDYTFGDLKFGGNAQYISKRKFLHHTSFLWDYDPQRMKCLLHPPKEPEYRQGRGHLDFICRLRDHYGGGREAFLGSLTGALDARGLEWEDIGLEAVRSMLSQAGGAGALQSTKRVPL</sequence>
<dbReference type="SUPFAM" id="SSF55681">
    <property type="entry name" value="Class II aaRS and biotin synthetases"/>
    <property type="match status" value="1"/>
</dbReference>
<dbReference type="PROSITE" id="PS51733">
    <property type="entry name" value="BPL_LPL_CATALYTIC"/>
    <property type="match status" value="1"/>
</dbReference>
<organism evidence="2 3">
    <name type="scientific">Chloropicon roscoffensis</name>
    <dbReference type="NCBI Taxonomy" id="1461544"/>
    <lineage>
        <taxon>Eukaryota</taxon>
        <taxon>Viridiplantae</taxon>
        <taxon>Chlorophyta</taxon>
        <taxon>Chloropicophyceae</taxon>
        <taxon>Chloropicales</taxon>
        <taxon>Chloropicaceae</taxon>
        <taxon>Chloropicon</taxon>
    </lineage>
</organism>
<dbReference type="Proteomes" id="UP001472866">
    <property type="component" value="Chromosome 03"/>
</dbReference>
<dbReference type="PANTHER" id="PTHR43506">
    <property type="entry name" value="BIOTIN/LIPOATE A/B PROTEIN LIGASE FAMILY"/>
    <property type="match status" value="1"/>
</dbReference>
<keyword evidence="3" id="KW-1185">Reference proteome</keyword>
<dbReference type="Pfam" id="PF21948">
    <property type="entry name" value="LplA-B_cat"/>
    <property type="match status" value="1"/>
</dbReference>
<dbReference type="InterPro" id="IPR053264">
    <property type="entry name" value="Lipoate-ligase_2_inactive"/>
</dbReference>
<dbReference type="InterPro" id="IPR004143">
    <property type="entry name" value="BPL_LPL_catalytic"/>
</dbReference>
<protein>
    <submittedName>
        <fullName evidence="2">BPL/LPL catalytic domain-containing protein</fullName>
    </submittedName>
</protein>
<evidence type="ECO:0000313" key="2">
    <source>
        <dbReference type="EMBL" id="WZN60930.1"/>
    </source>
</evidence>
<dbReference type="Gene3D" id="3.30.930.10">
    <property type="entry name" value="Bira Bifunctional Protein, Domain 2"/>
    <property type="match status" value="1"/>
</dbReference>
<evidence type="ECO:0000313" key="3">
    <source>
        <dbReference type="Proteomes" id="UP001472866"/>
    </source>
</evidence>
<dbReference type="EMBL" id="CP151503">
    <property type="protein sequence ID" value="WZN60930.1"/>
    <property type="molecule type" value="Genomic_DNA"/>
</dbReference>
<gene>
    <name evidence="2" type="ORF">HKI87_03g24640</name>
</gene>
<dbReference type="PANTHER" id="PTHR43506:SF1">
    <property type="entry name" value="BPL_LPL CATALYTIC DOMAIN-CONTAINING PROTEIN"/>
    <property type="match status" value="1"/>
</dbReference>
<evidence type="ECO:0000259" key="1">
    <source>
        <dbReference type="PROSITE" id="PS51733"/>
    </source>
</evidence>
<feature type="domain" description="BPL/LPL catalytic" evidence="1">
    <location>
        <begin position="28"/>
        <end position="210"/>
    </location>
</feature>
<dbReference type="InterPro" id="IPR045864">
    <property type="entry name" value="aa-tRNA-synth_II/BPL/LPL"/>
</dbReference>
<accession>A0AAX4P4F3</accession>
<proteinExistence type="predicted"/>
<reference evidence="2 3" key="1">
    <citation type="submission" date="2024-03" db="EMBL/GenBank/DDBJ databases">
        <title>Complete genome sequence of the green alga Chloropicon roscoffensis RCC1871.</title>
        <authorList>
            <person name="Lemieux C."/>
            <person name="Pombert J.-F."/>
            <person name="Otis C."/>
            <person name="Turmel M."/>
        </authorList>
    </citation>
    <scope>NUCLEOTIDE SEQUENCE [LARGE SCALE GENOMIC DNA]</scope>
    <source>
        <strain evidence="2 3">RCC1871</strain>
    </source>
</reference>
<name>A0AAX4P4F3_9CHLO</name>